<accession>A0A5J9TEC2</accession>
<feature type="region of interest" description="Disordered" evidence="2">
    <location>
        <begin position="1"/>
        <end position="113"/>
    </location>
</feature>
<evidence type="ECO:0000313" key="3">
    <source>
        <dbReference type="EMBL" id="TVU09675.1"/>
    </source>
</evidence>
<dbReference type="EMBL" id="RWGY01000039">
    <property type="protein sequence ID" value="TVU09675.1"/>
    <property type="molecule type" value="Genomic_DNA"/>
</dbReference>
<dbReference type="PANTHER" id="PTHR33565">
    <property type="entry name" value="DORMANCY-ASSOCIATED PROTEIN 1"/>
    <property type="match status" value="1"/>
</dbReference>
<dbReference type="PANTHER" id="PTHR33565:SF18">
    <property type="entry name" value="OS09G0437500 PROTEIN"/>
    <property type="match status" value="1"/>
</dbReference>
<feature type="compositionally biased region" description="Low complexity" evidence="2">
    <location>
        <begin position="51"/>
        <end position="78"/>
    </location>
</feature>
<sequence>MGLLDQLWDDTVAGPRPDSGLGKLRKYASFSPSSSTAAASTPTMLRPPALSVTSPRSESSSAPSSPASAGPDSPFGSATTPKGEGWNWKKLRQKGRMAAADGAEAPGTPRSPTVYDWFVPRIQPVDTLILSGGDQFTGPVKQPAGPKAGAAQPQRKKPAASKLKNGAERQSSFRAAEDCICLHV</sequence>
<gene>
    <name evidence="3" type="ORF">EJB05_43165</name>
</gene>
<evidence type="ECO:0000256" key="2">
    <source>
        <dbReference type="SAM" id="MobiDB-lite"/>
    </source>
</evidence>
<dbReference type="Gramene" id="TVU09675">
    <property type="protein sequence ID" value="TVU09675"/>
    <property type="gene ID" value="EJB05_43165"/>
</dbReference>
<dbReference type="Proteomes" id="UP000324897">
    <property type="component" value="Chromosome 3"/>
</dbReference>
<evidence type="ECO:0008006" key="5">
    <source>
        <dbReference type="Google" id="ProtNLM"/>
    </source>
</evidence>
<organism evidence="3 4">
    <name type="scientific">Eragrostis curvula</name>
    <name type="common">weeping love grass</name>
    <dbReference type="NCBI Taxonomy" id="38414"/>
    <lineage>
        <taxon>Eukaryota</taxon>
        <taxon>Viridiplantae</taxon>
        <taxon>Streptophyta</taxon>
        <taxon>Embryophyta</taxon>
        <taxon>Tracheophyta</taxon>
        <taxon>Spermatophyta</taxon>
        <taxon>Magnoliopsida</taxon>
        <taxon>Liliopsida</taxon>
        <taxon>Poales</taxon>
        <taxon>Poaceae</taxon>
        <taxon>PACMAD clade</taxon>
        <taxon>Chloridoideae</taxon>
        <taxon>Eragrostideae</taxon>
        <taxon>Eragrostidinae</taxon>
        <taxon>Eragrostis</taxon>
    </lineage>
</organism>
<comment type="caution">
    <text evidence="3">The sequence shown here is derived from an EMBL/GenBank/DDBJ whole genome shotgun (WGS) entry which is preliminary data.</text>
</comment>
<evidence type="ECO:0000256" key="1">
    <source>
        <dbReference type="ARBA" id="ARBA00010502"/>
    </source>
</evidence>
<name>A0A5J9TEC2_9POAL</name>
<protein>
    <recommendedName>
        <fullName evidence="5">Auxin-repressed protein</fullName>
    </recommendedName>
</protein>
<feature type="compositionally biased region" description="Low complexity" evidence="2">
    <location>
        <begin position="28"/>
        <end position="43"/>
    </location>
</feature>
<feature type="region of interest" description="Disordered" evidence="2">
    <location>
        <begin position="133"/>
        <end position="171"/>
    </location>
</feature>
<dbReference type="OrthoDB" id="2012405at2759"/>
<feature type="compositionally biased region" description="Low complexity" evidence="2">
    <location>
        <begin position="138"/>
        <end position="153"/>
    </location>
</feature>
<keyword evidence="4" id="KW-1185">Reference proteome</keyword>
<evidence type="ECO:0000313" key="4">
    <source>
        <dbReference type="Proteomes" id="UP000324897"/>
    </source>
</evidence>
<dbReference type="AlphaFoldDB" id="A0A5J9TEC2"/>
<dbReference type="InterPro" id="IPR008406">
    <property type="entry name" value="DRM/ARP"/>
</dbReference>
<proteinExistence type="inferred from homology"/>
<reference evidence="3 4" key="1">
    <citation type="journal article" date="2019" name="Sci. Rep.">
        <title>A high-quality genome of Eragrostis curvula grass provides insights into Poaceae evolution and supports new strategies to enhance forage quality.</title>
        <authorList>
            <person name="Carballo J."/>
            <person name="Santos B.A.C.M."/>
            <person name="Zappacosta D."/>
            <person name="Garbus I."/>
            <person name="Selva J.P."/>
            <person name="Gallo C.A."/>
            <person name="Diaz A."/>
            <person name="Albertini E."/>
            <person name="Caccamo M."/>
            <person name="Echenique V."/>
        </authorList>
    </citation>
    <scope>NUCLEOTIDE SEQUENCE [LARGE SCALE GENOMIC DNA]</scope>
    <source>
        <strain evidence="4">cv. Victoria</strain>
        <tissue evidence="3">Leaf</tissue>
    </source>
</reference>
<dbReference type="Pfam" id="PF05564">
    <property type="entry name" value="Auxin_repressed"/>
    <property type="match status" value="1"/>
</dbReference>
<comment type="similarity">
    <text evidence="1">Belongs to the DRM1/ARP family.</text>
</comment>